<dbReference type="Proteomes" id="UP000248480">
    <property type="component" value="Unplaced"/>
</dbReference>
<dbReference type="Gene3D" id="3.10.250.10">
    <property type="entry name" value="SRCR-like domain"/>
    <property type="match status" value="1"/>
</dbReference>
<feature type="domain" description="SRCR" evidence="7">
    <location>
        <begin position="29"/>
        <end position="129"/>
    </location>
</feature>
<keyword evidence="8" id="KW-1185">Reference proteome</keyword>
<dbReference type="PROSITE" id="PS50287">
    <property type="entry name" value="SRCR_2"/>
    <property type="match status" value="1"/>
</dbReference>
<keyword evidence="3 5" id="KW-1015">Disulfide bond</keyword>
<feature type="region of interest" description="Disordered" evidence="6">
    <location>
        <begin position="1"/>
        <end position="27"/>
    </location>
</feature>
<proteinExistence type="predicted"/>
<dbReference type="PANTHER" id="PTHR47653:SF1">
    <property type="entry name" value="DELETED IN MALIGNANT BRAIN TUMORS 1 PROTEIN"/>
    <property type="match status" value="1"/>
</dbReference>
<dbReference type="PANTHER" id="PTHR47653">
    <property type="entry name" value="PROTEIN BARK BEETLE"/>
    <property type="match status" value="1"/>
</dbReference>
<keyword evidence="2" id="KW-0677">Repeat</keyword>
<protein>
    <submittedName>
        <fullName evidence="9">Deleted in malignant brain tumors 1 protein-like</fullName>
    </submittedName>
</protein>
<dbReference type="OrthoDB" id="536948at2759"/>
<evidence type="ECO:0000256" key="6">
    <source>
        <dbReference type="SAM" id="MobiDB-lite"/>
    </source>
</evidence>
<evidence type="ECO:0000313" key="8">
    <source>
        <dbReference type="Proteomes" id="UP000248480"/>
    </source>
</evidence>
<accession>A0A2Y9ECS2</accession>
<dbReference type="GeneID" id="101351740"/>
<dbReference type="SUPFAM" id="SSF56487">
    <property type="entry name" value="SRCR-like"/>
    <property type="match status" value="1"/>
</dbReference>
<dbReference type="Pfam" id="PF00530">
    <property type="entry name" value="SRCR"/>
    <property type="match status" value="1"/>
</dbReference>
<organism evidence="8 9">
    <name type="scientific">Trichechus manatus latirostris</name>
    <name type="common">Florida manatee</name>
    <dbReference type="NCBI Taxonomy" id="127582"/>
    <lineage>
        <taxon>Eukaryota</taxon>
        <taxon>Metazoa</taxon>
        <taxon>Chordata</taxon>
        <taxon>Craniata</taxon>
        <taxon>Vertebrata</taxon>
        <taxon>Euteleostomi</taxon>
        <taxon>Mammalia</taxon>
        <taxon>Eutheria</taxon>
        <taxon>Afrotheria</taxon>
        <taxon>Sirenia</taxon>
        <taxon>Trichechidae</taxon>
        <taxon>Trichechus</taxon>
    </lineage>
</organism>
<feature type="disulfide bond" evidence="5">
    <location>
        <begin position="54"/>
        <end position="118"/>
    </location>
</feature>
<evidence type="ECO:0000256" key="5">
    <source>
        <dbReference type="PROSITE-ProRule" id="PRU00196"/>
    </source>
</evidence>
<evidence type="ECO:0000256" key="1">
    <source>
        <dbReference type="ARBA" id="ARBA00022729"/>
    </source>
</evidence>
<keyword evidence="4" id="KW-0325">Glycoprotein</keyword>
<dbReference type="AlphaFoldDB" id="A0A2Y9ECS2"/>
<feature type="compositionally biased region" description="Low complexity" evidence="6">
    <location>
        <begin position="13"/>
        <end position="27"/>
    </location>
</feature>
<dbReference type="InterPro" id="IPR036772">
    <property type="entry name" value="SRCR-like_dom_sf"/>
</dbReference>
<dbReference type="FunFam" id="3.10.250.10:FF:000003">
    <property type="entry name" value="Deleted in malignant brain tumors 1"/>
    <property type="match status" value="1"/>
</dbReference>
<dbReference type="STRING" id="127582.A0A2Y9ECS2"/>
<sequence>MPTPPTKALAKGSTPTSDQSVSSSPDVALRLSNGSHPCEGRVELRYNGSWGTVCDDSWDLRDAQVVCRQLGCGRAASALGRAHFGHGLGPIALDDVECLGHEARLWWCPHSAWFSHNCGHHQDAGVICS</sequence>
<dbReference type="KEGG" id="tmu:101351740"/>
<reference evidence="9" key="1">
    <citation type="submission" date="2025-08" db="UniProtKB">
        <authorList>
            <consortium name="RefSeq"/>
        </authorList>
    </citation>
    <scope>IDENTIFICATION</scope>
</reference>
<evidence type="ECO:0000256" key="2">
    <source>
        <dbReference type="ARBA" id="ARBA00022737"/>
    </source>
</evidence>
<evidence type="ECO:0000256" key="3">
    <source>
        <dbReference type="ARBA" id="ARBA00023157"/>
    </source>
</evidence>
<dbReference type="GO" id="GO:0016020">
    <property type="term" value="C:membrane"/>
    <property type="evidence" value="ECO:0007669"/>
    <property type="project" value="InterPro"/>
</dbReference>
<dbReference type="RefSeq" id="XP_004391238.1">
    <property type="nucleotide sequence ID" value="XM_004391181.1"/>
</dbReference>
<keyword evidence="1" id="KW-0732">Signal</keyword>
<dbReference type="InParanoid" id="A0A2Y9ECS2"/>
<feature type="non-terminal residue" evidence="9">
    <location>
        <position position="129"/>
    </location>
</feature>
<feature type="disulfide bond" evidence="5">
    <location>
        <begin position="67"/>
        <end position="128"/>
    </location>
</feature>
<dbReference type="GO" id="GO:0045217">
    <property type="term" value="P:cell-cell junction maintenance"/>
    <property type="evidence" value="ECO:0007669"/>
    <property type="project" value="TreeGrafter"/>
</dbReference>
<gene>
    <name evidence="9" type="primary">LOC101351740</name>
</gene>
<evidence type="ECO:0000259" key="7">
    <source>
        <dbReference type="PROSITE" id="PS50287"/>
    </source>
</evidence>
<dbReference type="PRINTS" id="PR00258">
    <property type="entry name" value="SPERACTRCPTR"/>
</dbReference>
<dbReference type="InterPro" id="IPR001190">
    <property type="entry name" value="SRCR"/>
</dbReference>
<dbReference type="InterPro" id="IPR053243">
    <property type="entry name" value="SJ_maturation_regulator"/>
</dbReference>
<evidence type="ECO:0000256" key="4">
    <source>
        <dbReference type="ARBA" id="ARBA00023180"/>
    </source>
</evidence>
<name>A0A2Y9ECS2_TRIMA</name>
<dbReference type="PROSITE" id="PS00420">
    <property type="entry name" value="SRCR_1"/>
    <property type="match status" value="1"/>
</dbReference>
<dbReference type="SMART" id="SM00202">
    <property type="entry name" value="SR"/>
    <property type="match status" value="1"/>
</dbReference>
<feature type="disulfide bond" evidence="5">
    <location>
        <begin position="98"/>
        <end position="108"/>
    </location>
</feature>
<evidence type="ECO:0000313" key="9">
    <source>
        <dbReference type="RefSeq" id="XP_004391238.1"/>
    </source>
</evidence>